<dbReference type="Proteomes" id="UP000007879">
    <property type="component" value="Unassembled WGS sequence"/>
</dbReference>
<gene>
    <name evidence="4" type="primary">100631906</name>
</gene>
<dbReference type="Pfam" id="PF04180">
    <property type="entry name" value="LTV"/>
    <property type="match status" value="2"/>
</dbReference>
<evidence type="ECO:0000256" key="2">
    <source>
        <dbReference type="ARBA" id="ARBA00021561"/>
    </source>
</evidence>
<accession>A0A1X7V1T2</accession>
<dbReference type="InParanoid" id="A0A1X7V1T2"/>
<evidence type="ECO:0000256" key="1">
    <source>
        <dbReference type="ARBA" id="ARBA00009078"/>
    </source>
</evidence>
<dbReference type="InterPro" id="IPR007307">
    <property type="entry name" value="Ltv1"/>
</dbReference>
<dbReference type="PANTHER" id="PTHR21531:SF0">
    <property type="entry name" value="PROTEIN LTV1 HOMOLOG"/>
    <property type="match status" value="1"/>
</dbReference>
<evidence type="ECO:0000313" key="5">
    <source>
        <dbReference type="Proteomes" id="UP000007879"/>
    </source>
</evidence>
<dbReference type="GO" id="GO:0005634">
    <property type="term" value="C:nucleus"/>
    <property type="evidence" value="ECO:0007669"/>
    <property type="project" value="TreeGrafter"/>
</dbReference>
<proteinExistence type="inferred from homology"/>
<reference evidence="4" key="2">
    <citation type="submission" date="2017-05" db="UniProtKB">
        <authorList>
            <consortium name="EnsemblMetazoa"/>
        </authorList>
    </citation>
    <scope>IDENTIFICATION</scope>
</reference>
<evidence type="ECO:0000256" key="3">
    <source>
        <dbReference type="SAM" id="MobiDB-lite"/>
    </source>
</evidence>
<dbReference type="GO" id="GO:0042274">
    <property type="term" value="P:ribosomal small subunit biogenesis"/>
    <property type="evidence" value="ECO:0007669"/>
    <property type="project" value="InterPro"/>
</dbReference>
<dbReference type="PANTHER" id="PTHR21531">
    <property type="entry name" value="LOW-TEMPERATURE VIABILITY PROTEIN LTV1-RELATED"/>
    <property type="match status" value="1"/>
</dbReference>
<organism evidence="4">
    <name type="scientific">Amphimedon queenslandica</name>
    <name type="common">Sponge</name>
    <dbReference type="NCBI Taxonomy" id="400682"/>
    <lineage>
        <taxon>Eukaryota</taxon>
        <taxon>Metazoa</taxon>
        <taxon>Porifera</taxon>
        <taxon>Demospongiae</taxon>
        <taxon>Heteroscleromorpha</taxon>
        <taxon>Haplosclerida</taxon>
        <taxon>Niphatidae</taxon>
        <taxon>Amphimedon</taxon>
    </lineage>
</organism>
<name>A0A1X7V1T2_AMPQE</name>
<feature type="region of interest" description="Disordered" evidence="3">
    <location>
        <begin position="179"/>
        <end position="221"/>
    </location>
</feature>
<dbReference type="GO" id="GO:0000056">
    <property type="term" value="P:ribosomal small subunit export from nucleus"/>
    <property type="evidence" value="ECO:0007669"/>
    <property type="project" value="TreeGrafter"/>
</dbReference>
<keyword evidence="5" id="KW-1185">Reference proteome</keyword>
<protein>
    <recommendedName>
        <fullName evidence="2">Protein LTV1 homolog</fullName>
    </recommendedName>
</protein>
<dbReference type="eggNOG" id="KOG2637">
    <property type="taxonomic scope" value="Eukaryota"/>
</dbReference>
<feature type="region of interest" description="Disordered" evidence="3">
    <location>
        <begin position="371"/>
        <end position="406"/>
    </location>
</feature>
<reference evidence="5" key="1">
    <citation type="journal article" date="2010" name="Nature">
        <title>The Amphimedon queenslandica genome and the evolution of animal complexity.</title>
        <authorList>
            <person name="Srivastava M."/>
            <person name="Simakov O."/>
            <person name="Chapman J."/>
            <person name="Fahey B."/>
            <person name="Gauthier M.E."/>
            <person name="Mitros T."/>
            <person name="Richards G.S."/>
            <person name="Conaco C."/>
            <person name="Dacre M."/>
            <person name="Hellsten U."/>
            <person name="Larroux C."/>
            <person name="Putnam N.H."/>
            <person name="Stanke M."/>
            <person name="Adamska M."/>
            <person name="Darling A."/>
            <person name="Degnan S.M."/>
            <person name="Oakley T.H."/>
            <person name="Plachetzki D.C."/>
            <person name="Zhai Y."/>
            <person name="Adamski M."/>
            <person name="Calcino A."/>
            <person name="Cummins S.F."/>
            <person name="Goodstein D.M."/>
            <person name="Harris C."/>
            <person name="Jackson D.J."/>
            <person name="Leys S.P."/>
            <person name="Shu S."/>
            <person name="Woodcroft B.J."/>
            <person name="Vervoort M."/>
            <person name="Kosik K.S."/>
            <person name="Manning G."/>
            <person name="Degnan B.M."/>
            <person name="Rokhsar D.S."/>
        </authorList>
    </citation>
    <scope>NUCLEOTIDE SEQUENCE [LARGE SCALE GENOMIC DNA]</scope>
</reference>
<dbReference type="EnsemblMetazoa" id="Aqu2.1.33921_001">
    <property type="protein sequence ID" value="Aqu2.1.33921_001"/>
    <property type="gene ID" value="Aqu2.1.33921"/>
</dbReference>
<sequence>MGKKKKFIDKKKSVTFNLVHRSQSDPYCNDPGASQMVLTEQATPSVLSHEERLTEQEKYGIGFQDEYDYLQHLKDPASTIQASLDHQKILSFLPNEVFGKEVKVEGGRLNKVAPLRGPQVDWDPDIVAALDNDGENESQDELLEDDFILQANGGEPGIPVYVNDKSSIRESTDDGIPWWKSRGDFDGAMEGEYSSSSEEEEEEEEGGGRFTSYSMTSADVPRNEGLSMLDERFEEFMVEYNDDQIGPLEETEECKEVGEIENMLLETAMDEFDIKHKSLRKKLEKAQNSERVEIEYSESESEEELLMEAGGGREGERWDCESILSTYSNLYNHPTLIEVPSSEQTKTRKESMSTDCDSNEATIKLRAITIRPKNESAEEKKARKRGVKNERRERRSIKKSNRDTFKREELKLTKQLINNPPKTSLI</sequence>
<dbReference type="AlphaFoldDB" id="A0A1X7V1T2"/>
<dbReference type="GO" id="GO:0030688">
    <property type="term" value="C:preribosome, small subunit precursor"/>
    <property type="evidence" value="ECO:0007669"/>
    <property type="project" value="TreeGrafter"/>
</dbReference>
<evidence type="ECO:0000313" key="4">
    <source>
        <dbReference type="EnsemblMetazoa" id="Aqu2.1.33921_001"/>
    </source>
</evidence>
<comment type="similarity">
    <text evidence="1">Belongs to the LTV1 family.</text>
</comment>
<dbReference type="STRING" id="400682.A0A1X7V1T2"/>
<dbReference type="GO" id="GO:0005829">
    <property type="term" value="C:cytosol"/>
    <property type="evidence" value="ECO:0007669"/>
    <property type="project" value="TreeGrafter"/>
</dbReference>
<dbReference type="KEGG" id="aqu:100631906"/>
<dbReference type="EnsemblMetazoa" id="XM_019995498.1">
    <property type="protein sequence ID" value="XP_019851057.1"/>
    <property type="gene ID" value="LOC100631906"/>
</dbReference>
<feature type="compositionally biased region" description="Basic and acidic residues" evidence="3">
    <location>
        <begin position="372"/>
        <end position="393"/>
    </location>
</feature>
<dbReference type="OrthoDB" id="5852896at2759"/>